<evidence type="ECO:0000256" key="1">
    <source>
        <dbReference type="ARBA" id="ARBA00004651"/>
    </source>
</evidence>
<evidence type="ECO:0000313" key="7">
    <source>
        <dbReference type="EMBL" id="NER60242.1"/>
    </source>
</evidence>
<evidence type="ECO:0000313" key="10">
    <source>
        <dbReference type="Proteomes" id="UP000482634"/>
    </source>
</evidence>
<dbReference type="RefSeq" id="WP_163944250.1">
    <property type="nucleotide sequence ID" value="NZ_JAAHBU010000122.1"/>
</dbReference>
<keyword evidence="10" id="KW-1185">Reference proteome</keyword>
<accession>A0A6B3NXH5</accession>
<evidence type="ECO:0000313" key="8">
    <source>
        <dbReference type="EMBL" id="NER64174.1"/>
    </source>
</evidence>
<dbReference type="Pfam" id="PF03706">
    <property type="entry name" value="LPG_synthase_TM"/>
    <property type="match status" value="1"/>
</dbReference>
<evidence type="ECO:0000256" key="6">
    <source>
        <dbReference type="SAM" id="Phobius"/>
    </source>
</evidence>
<keyword evidence="4 6" id="KW-1133">Transmembrane helix</keyword>
<keyword evidence="3 6" id="KW-0812">Transmembrane</keyword>
<dbReference type="GO" id="GO:0005886">
    <property type="term" value="C:plasma membrane"/>
    <property type="evidence" value="ECO:0007669"/>
    <property type="project" value="UniProtKB-SubCell"/>
</dbReference>
<dbReference type="EMBL" id="JAAHBU010000122">
    <property type="protein sequence ID" value="NER64174.1"/>
    <property type="molecule type" value="Genomic_DNA"/>
</dbReference>
<name>A0A6B3NXH5_9PSED</name>
<evidence type="ECO:0000256" key="5">
    <source>
        <dbReference type="ARBA" id="ARBA00023136"/>
    </source>
</evidence>
<comment type="subcellular location">
    <subcellularLocation>
        <location evidence="1">Cell membrane</location>
        <topology evidence="1">Multi-pass membrane protein</topology>
    </subcellularLocation>
</comment>
<evidence type="ECO:0000256" key="2">
    <source>
        <dbReference type="ARBA" id="ARBA00022475"/>
    </source>
</evidence>
<feature type="transmembrane region" description="Helical" evidence="6">
    <location>
        <begin position="276"/>
        <end position="302"/>
    </location>
</feature>
<feature type="transmembrane region" description="Helical" evidence="6">
    <location>
        <begin position="197"/>
        <end position="224"/>
    </location>
</feature>
<dbReference type="EMBL" id="JAAHBV010000202">
    <property type="protein sequence ID" value="NER60242.1"/>
    <property type="molecule type" value="Genomic_DNA"/>
</dbReference>
<keyword evidence="2" id="KW-1003">Cell membrane</keyword>
<dbReference type="InterPro" id="IPR022791">
    <property type="entry name" value="L-PG_synthase/AglD"/>
</dbReference>
<dbReference type="PANTHER" id="PTHR39087:SF2">
    <property type="entry name" value="UPF0104 MEMBRANE PROTEIN MJ1595"/>
    <property type="match status" value="1"/>
</dbReference>
<dbReference type="PANTHER" id="PTHR39087">
    <property type="entry name" value="UPF0104 MEMBRANE PROTEIN MJ1595"/>
    <property type="match status" value="1"/>
</dbReference>
<proteinExistence type="predicted"/>
<evidence type="ECO:0000256" key="4">
    <source>
        <dbReference type="ARBA" id="ARBA00022989"/>
    </source>
</evidence>
<evidence type="ECO:0000256" key="3">
    <source>
        <dbReference type="ARBA" id="ARBA00022692"/>
    </source>
</evidence>
<feature type="transmembrane region" description="Helical" evidence="6">
    <location>
        <begin position="236"/>
        <end position="264"/>
    </location>
</feature>
<accession>A0A6M0CSA1</accession>
<feature type="transmembrane region" description="Helical" evidence="6">
    <location>
        <begin position="86"/>
        <end position="105"/>
    </location>
</feature>
<evidence type="ECO:0000313" key="9">
    <source>
        <dbReference type="Proteomes" id="UP000480410"/>
    </source>
</evidence>
<feature type="transmembrane region" description="Helical" evidence="6">
    <location>
        <begin position="166"/>
        <end position="185"/>
    </location>
</feature>
<feature type="transmembrane region" description="Helical" evidence="6">
    <location>
        <begin position="14"/>
        <end position="31"/>
    </location>
</feature>
<keyword evidence="5 6" id="KW-0472">Membrane</keyword>
<sequence length="323" mass="35026">MNIAHKHWHRARRAVTLLFFILVPTLLLLLLRNQDWGEVRHALLSYQPRVLLLGAAIAACSFVLFSCYDLLGRRYTDHALPARKVLPLAFVCYAFNLNLGAWVGGVALRYRLYSRLGLDVATISRILGLGLVTNWLGYLLVAGSLFVCGLPRLPAGLEIGSSGLRLIGGLLLLVACAYLLACAFAKRRSWQLRGHTLTLPGIGLALLQALMGASNWLLMGLVIFSLLPDKVGYPTLLGILLISSIAGVITHIPAGLGVLEAVFITLLQGQYAQGTLLAALIGYRAIYFLLPLLIACVVYLVLERVASHHAVSAAASNRRSASR</sequence>
<feature type="transmembrane region" description="Helical" evidence="6">
    <location>
        <begin position="51"/>
        <end position="71"/>
    </location>
</feature>
<feature type="transmembrane region" description="Helical" evidence="6">
    <location>
        <begin position="126"/>
        <end position="146"/>
    </location>
</feature>
<reference evidence="9 10" key="1">
    <citation type="submission" date="2020-02" db="EMBL/GenBank/DDBJ databases">
        <title>Broccoli isolated Pseudomonas sp.</title>
        <authorList>
            <person name="Fujikawa T."/>
            <person name="Sawada H."/>
        </authorList>
    </citation>
    <scope>NUCLEOTIDE SEQUENCE [LARGE SCALE GENOMIC DNA]</scope>
    <source>
        <strain evidence="8 10">MAFF212427</strain>
        <strain evidence="7 9">MAFF212428</strain>
    </source>
</reference>
<gene>
    <name evidence="7" type="ORF">G3435_10085</name>
    <name evidence="8" type="ORF">G3436_10090</name>
</gene>
<comment type="caution">
    <text evidence="8">The sequence shown here is derived from an EMBL/GenBank/DDBJ whole genome shotgun (WGS) entry which is preliminary data.</text>
</comment>
<organism evidence="8 10">
    <name type="scientific">Pseudomonas brassicae</name>
    <dbReference type="NCBI Taxonomy" id="2708063"/>
    <lineage>
        <taxon>Bacteria</taxon>
        <taxon>Pseudomonadati</taxon>
        <taxon>Pseudomonadota</taxon>
        <taxon>Gammaproteobacteria</taxon>
        <taxon>Pseudomonadales</taxon>
        <taxon>Pseudomonadaceae</taxon>
        <taxon>Pseudomonas</taxon>
    </lineage>
</organism>
<dbReference type="Proteomes" id="UP000482634">
    <property type="component" value="Unassembled WGS sequence"/>
</dbReference>
<dbReference type="Proteomes" id="UP000480410">
    <property type="component" value="Unassembled WGS sequence"/>
</dbReference>
<dbReference type="AlphaFoldDB" id="A0A6B3NXH5"/>
<protein>
    <submittedName>
        <fullName evidence="8">UPF0104 family protein</fullName>
    </submittedName>
</protein>